<dbReference type="SMART" id="SM00850">
    <property type="entry name" value="LytTR"/>
    <property type="match status" value="1"/>
</dbReference>
<proteinExistence type="predicted"/>
<dbReference type="AlphaFoldDB" id="K1TIG3"/>
<dbReference type="EMBL" id="AJWY01005456">
    <property type="protein sequence ID" value="EKC69568.1"/>
    <property type="molecule type" value="Genomic_DNA"/>
</dbReference>
<evidence type="ECO:0000259" key="1">
    <source>
        <dbReference type="SMART" id="SM00850"/>
    </source>
</evidence>
<name>K1TIG3_9ZZZZ</name>
<sequence>MHCGDSSVTVTSAGRVIRIYTEDILYICLAKRGCSIYVARQGEIDEIHCKESLGDLYERLAGRGFEYAHNSYIVNLAKVEGLEKNVALLQMGIQLNVSRSRKGQFADALIMFLGERNGMV</sequence>
<organism evidence="2">
    <name type="scientific">human gut metagenome</name>
    <dbReference type="NCBI Taxonomy" id="408170"/>
    <lineage>
        <taxon>unclassified sequences</taxon>
        <taxon>metagenomes</taxon>
        <taxon>organismal metagenomes</taxon>
    </lineage>
</organism>
<comment type="caution">
    <text evidence="2">The sequence shown here is derived from an EMBL/GenBank/DDBJ whole genome shotgun (WGS) entry which is preliminary data.</text>
</comment>
<reference evidence="2" key="1">
    <citation type="journal article" date="2013" name="Environ. Microbiol.">
        <title>Microbiota from the distal guts of lean and obese adolescents exhibit partial functional redundancy besides clear differences in community structure.</title>
        <authorList>
            <person name="Ferrer M."/>
            <person name="Ruiz A."/>
            <person name="Lanza F."/>
            <person name="Haange S.B."/>
            <person name="Oberbach A."/>
            <person name="Till H."/>
            <person name="Bargiela R."/>
            <person name="Campoy C."/>
            <person name="Segura M.T."/>
            <person name="Richter M."/>
            <person name="von Bergen M."/>
            <person name="Seifert J."/>
            <person name="Suarez A."/>
        </authorList>
    </citation>
    <scope>NUCLEOTIDE SEQUENCE</scope>
</reference>
<dbReference type="InterPro" id="IPR007492">
    <property type="entry name" value="LytTR_DNA-bd_dom"/>
</dbReference>
<gene>
    <name evidence="2" type="ORF">LEA_08221</name>
</gene>
<dbReference type="GO" id="GO:0003677">
    <property type="term" value="F:DNA binding"/>
    <property type="evidence" value="ECO:0007669"/>
    <property type="project" value="UniProtKB-KW"/>
</dbReference>
<feature type="domain" description="HTH LytTR-type" evidence="1">
    <location>
        <begin position="14"/>
        <end position="110"/>
    </location>
</feature>
<dbReference type="Pfam" id="PF04397">
    <property type="entry name" value="LytTR"/>
    <property type="match status" value="1"/>
</dbReference>
<accession>K1TIG3</accession>
<protein>
    <submittedName>
        <fullName evidence="2">Protein containing LytTr DNA-binding region domain protein</fullName>
    </submittedName>
</protein>
<keyword evidence="2" id="KW-0238">DNA-binding</keyword>
<dbReference type="Gene3D" id="2.40.50.1020">
    <property type="entry name" value="LytTr DNA-binding domain"/>
    <property type="match status" value="1"/>
</dbReference>
<evidence type="ECO:0000313" key="2">
    <source>
        <dbReference type="EMBL" id="EKC69568.1"/>
    </source>
</evidence>